<proteinExistence type="predicted"/>
<reference evidence="3" key="1">
    <citation type="journal article" date="2018" name="Proc. Natl. Acad. Sci. U.S.A.">
        <title>Linking secondary metabolites to gene clusters through genome sequencing of six diverse Aspergillus species.</title>
        <authorList>
            <person name="Kaerboelling I."/>
            <person name="Vesth T.C."/>
            <person name="Frisvad J.C."/>
            <person name="Nybo J.L."/>
            <person name="Theobald S."/>
            <person name="Kuo A."/>
            <person name="Bowyer P."/>
            <person name="Matsuda Y."/>
            <person name="Mondo S."/>
            <person name="Lyhne E.K."/>
            <person name="Kogle M.E."/>
            <person name="Clum A."/>
            <person name="Lipzen A."/>
            <person name="Salamov A."/>
            <person name="Ngan C.Y."/>
            <person name="Daum C."/>
            <person name="Chiniquy J."/>
            <person name="Barry K."/>
            <person name="LaButti K."/>
            <person name="Haridas S."/>
            <person name="Simmons B.A."/>
            <person name="Magnuson J.K."/>
            <person name="Mortensen U.H."/>
            <person name="Larsen T.O."/>
            <person name="Grigoriev I.V."/>
            <person name="Baker S.E."/>
            <person name="Andersen M.R."/>
        </authorList>
    </citation>
    <scope>NUCLEOTIDE SEQUENCE [LARGE SCALE GENOMIC DNA]</scope>
    <source>
        <strain evidence="3">IBT 16806</strain>
    </source>
</reference>
<keyword evidence="3" id="KW-1185">Reference proteome</keyword>
<dbReference type="VEuPathDB" id="FungiDB:P174DRAFT_473819"/>
<accession>A0A2I1BSP4</accession>
<dbReference type="AlphaFoldDB" id="A0A2I1BSP4"/>
<feature type="transmembrane region" description="Helical" evidence="1">
    <location>
        <begin position="18"/>
        <end position="36"/>
    </location>
</feature>
<comment type="caution">
    <text evidence="2">The sequence shown here is derived from an EMBL/GenBank/DDBJ whole genome shotgun (WGS) entry which is preliminary data.</text>
</comment>
<dbReference type="RefSeq" id="XP_024676977.1">
    <property type="nucleotide sequence ID" value="XM_024830640.1"/>
</dbReference>
<organism evidence="2 3">
    <name type="scientific">Aspergillus novofumigatus (strain IBT 16806)</name>
    <dbReference type="NCBI Taxonomy" id="1392255"/>
    <lineage>
        <taxon>Eukaryota</taxon>
        <taxon>Fungi</taxon>
        <taxon>Dikarya</taxon>
        <taxon>Ascomycota</taxon>
        <taxon>Pezizomycotina</taxon>
        <taxon>Eurotiomycetes</taxon>
        <taxon>Eurotiomycetidae</taxon>
        <taxon>Eurotiales</taxon>
        <taxon>Aspergillaceae</taxon>
        <taxon>Aspergillus</taxon>
        <taxon>Aspergillus subgen. Fumigati</taxon>
    </lineage>
</organism>
<protein>
    <submittedName>
        <fullName evidence="2">Uncharacterized protein</fullName>
    </submittedName>
</protein>
<keyword evidence="1" id="KW-0812">Transmembrane</keyword>
<name>A0A2I1BSP4_ASPN1</name>
<evidence type="ECO:0000256" key="1">
    <source>
        <dbReference type="SAM" id="Phobius"/>
    </source>
</evidence>
<keyword evidence="1" id="KW-0472">Membrane</keyword>
<dbReference type="GeneID" id="36537967"/>
<evidence type="ECO:0000313" key="2">
    <source>
        <dbReference type="EMBL" id="PKX88382.1"/>
    </source>
</evidence>
<dbReference type="Proteomes" id="UP000234474">
    <property type="component" value="Unassembled WGS sequence"/>
</dbReference>
<gene>
    <name evidence="2" type="ORF">P174DRAFT_473819</name>
</gene>
<keyword evidence="1" id="KW-1133">Transmembrane helix</keyword>
<evidence type="ECO:0000313" key="3">
    <source>
        <dbReference type="Proteomes" id="UP000234474"/>
    </source>
</evidence>
<sequence length="123" mass="14161">MLDMLITMLCCVDLTRRYVGRLLILICIISYAFSMARKALFFSSDLEAHFLSPSKFSTKYLKVLDESVRRHESTDCSLTSNGTTKIPRIYNKPTNQWIFLHLGLEPESCKRMDNLLCLVPAHI</sequence>
<dbReference type="EMBL" id="MSZS01000016">
    <property type="protein sequence ID" value="PKX88382.1"/>
    <property type="molecule type" value="Genomic_DNA"/>
</dbReference>